<proteinExistence type="predicted"/>
<feature type="domain" description="YspA cpYpsA-related SLOG" evidence="1">
    <location>
        <begin position="5"/>
        <end position="66"/>
    </location>
</feature>
<evidence type="ECO:0000313" key="2">
    <source>
        <dbReference type="EMBL" id="KKL57883.1"/>
    </source>
</evidence>
<comment type="caution">
    <text evidence="2">The sequence shown here is derived from an EMBL/GenBank/DDBJ whole genome shotgun (WGS) entry which is preliminary data.</text>
</comment>
<dbReference type="AlphaFoldDB" id="A0A0F9D852"/>
<protein>
    <recommendedName>
        <fullName evidence="1">YspA cpYpsA-related SLOG domain-containing protein</fullName>
    </recommendedName>
</protein>
<reference evidence="2" key="1">
    <citation type="journal article" date="2015" name="Nature">
        <title>Complex archaea that bridge the gap between prokaryotes and eukaryotes.</title>
        <authorList>
            <person name="Spang A."/>
            <person name="Saw J.H."/>
            <person name="Jorgensen S.L."/>
            <person name="Zaremba-Niedzwiedzka K."/>
            <person name="Martijn J."/>
            <person name="Lind A.E."/>
            <person name="van Eijk R."/>
            <person name="Schleper C."/>
            <person name="Guy L."/>
            <person name="Ettema T.J."/>
        </authorList>
    </citation>
    <scope>NUCLEOTIDE SEQUENCE</scope>
</reference>
<dbReference type="EMBL" id="LAZR01030009">
    <property type="protein sequence ID" value="KKL57883.1"/>
    <property type="molecule type" value="Genomic_DNA"/>
</dbReference>
<dbReference type="Pfam" id="PF10686">
    <property type="entry name" value="YAcAr"/>
    <property type="match status" value="1"/>
</dbReference>
<sequence length="121" mass="13764">MRKFIVSGSRRFDDQEFMEFAFDTYFADDERDVLLIHGNCRGADVLAAYIAARLGWWTATCPADWSIGKAAGVIRNQKMLDLFKPDFMVAFPLQGSRGTWDAVRRAESMGIKAFIWTMPSI</sequence>
<accession>A0A0F9D852</accession>
<gene>
    <name evidence="2" type="ORF">LCGC14_2230990</name>
</gene>
<organism evidence="2">
    <name type="scientific">marine sediment metagenome</name>
    <dbReference type="NCBI Taxonomy" id="412755"/>
    <lineage>
        <taxon>unclassified sequences</taxon>
        <taxon>metagenomes</taxon>
        <taxon>ecological metagenomes</taxon>
    </lineage>
</organism>
<evidence type="ECO:0000259" key="1">
    <source>
        <dbReference type="Pfam" id="PF10686"/>
    </source>
</evidence>
<dbReference type="InterPro" id="IPR019627">
    <property type="entry name" value="YAcAr"/>
</dbReference>
<name>A0A0F9D852_9ZZZZ</name>